<gene>
    <name evidence="2" type="ORF">QM012_005771</name>
</gene>
<evidence type="ECO:0000313" key="3">
    <source>
        <dbReference type="Proteomes" id="UP001341245"/>
    </source>
</evidence>
<feature type="region of interest" description="Disordered" evidence="1">
    <location>
        <begin position="1"/>
        <end position="34"/>
    </location>
</feature>
<evidence type="ECO:0000313" key="2">
    <source>
        <dbReference type="EMBL" id="KAK6006763.1"/>
    </source>
</evidence>
<feature type="region of interest" description="Disordered" evidence="1">
    <location>
        <begin position="91"/>
        <end position="112"/>
    </location>
</feature>
<comment type="caution">
    <text evidence="2">The sequence shown here is derived from an EMBL/GenBank/DDBJ whole genome shotgun (WGS) entry which is preliminary data.</text>
</comment>
<evidence type="ECO:0000256" key="1">
    <source>
        <dbReference type="SAM" id="MobiDB-lite"/>
    </source>
</evidence>
<sequence>MSSQDSAVATSKEHRNGTSTSNTGTSTTETAKKAEKYHCACGKPGYNNSHNTQQCRLRQRLANDPGHPANPLQKMFRQEVARLAKKEIDAAKAEDARKRKEKEKSKTGNLAGYSNGELKELFEELEERLQEVKKEINSRGFR</sequence>
<reference evidence="2 3" key="1">
    <citation type="submission" date="2023-11" db="EMBL/GenBank/DDBJ databases">
        <title>Draft genome sequence and annotation of the polyextremotolerant black yeast-like fungus Aureobasidium pullulans NRRL 62042.</title>
        <authorList>
            <person name="Dielentheis-Frenken M.R.E."/>
            <person name="Wibberg D."/>
            <person name="Blank L.M."/>
            <person name="Tiso T."/>
        </authorList>
    </citation>
    <scope>NUCLEOTIDE SEQUENCE [LARGE SCALE GENOMIC DNA]</scope>
    <source>
        <strain evidence="2 3">NRRL 62042</strain>
    </source>
</reference>
<feature type="compositionally biased region" description="Basic and acidic residues" evidence="1">
    <location>
        <begin position="91"/>
        <end position="106"/>
    </location>
</feature>
<accession>A0ABR0TQN9</accession>
<dbReference type="EMBL" id="JASGXD010000003">
    <property type="protein sequence ID" value="KAK6006763.1"/>
    <property type="molecule type" value="Genomic_DNA"/>
</dbReference>
<dbReference type="Proteomes" id="UP001341245">
    <property type="component" value="Unassembled WGS sequence"/>
</dbReference>
<protein>
    <submittedName>
        <fullName evidence="2">Uncharacterized protein</fullName>
    </submittedName>
</protein>
<proteinExistence type="predicted"/>
<feature type="compositionally biased region" description="Low complexity" evidence="1">
    <location>
        <begin position="17"/>
        <end position="29"/>
    </location>
</feature>
<organism evidence="2 3">
    <name type="scientific">Aureobasidium pullulans</name>
    <name type="common">Black yeast</name>
    <name type="synonym">Pullularia pullulans</name>
    <dbReference type="NCBI Taxonomy" id="5580"/>
    <lineage>
        <taxon>Eukaryota</taxon>
        <taxon>Fungi</taxon>
        <taxon>Dikarya</taxon>
        <taxon>Ascomycota</taxon>
        <taxon>Pezizomycotina</taxon>
        <taxon>Dothideomycetes</taxon>
        <taxon>Dothideomycetidae</taxon>
        <taxon>Dothideales</taxon>
        <taxon>Saccotheciaceae</taxon>
        <taxon>Aureobasidium</taxon>
    </lineage>
</organism>
<name>A0ABR0TQN9_AURPU</name>
<keyword evidence="3" id="KW-1185">Reference proteome</keyword>